<gene>
    <name evidence="1" type="ORF">EEDITHA_LOCUS7682</name>
</gene>
<dbReference type="EMBL" id="CAKOGL010000011">
    <property type="protein sequence ID" value="CAH2091862.1"/>
    <property type="molecule type" value="Genomic_DNA"/>
</dbReference>
<sequence>MADKGEEALLSEVGFPELIVEQNNIRKLLNNMKALLIRVLATTLTSIPSTSAQSGAVKLIQFNPEDADADIKGWCKVTKLIVKSKNLRLLISSLPLRVHLKNVQLAI</sequence>
<proteinExistence type="predicted"/>
<evidence type="ECO:0000313" key="2">
    <source>
        <dbReference type="Proteomes" id="UP001153954"/>
    </source>
</evidence>
<keyword evidence="2" id="KW-1185">Reference proteome</keyword>
<dbReference type="AlphaFoldDB" id="A0AAU9U180"/>
<protein>
    <submittedName>
        <fullName evidence="1">Uncharacterized protein</fullName>
    </submittedName>
</protein>
<evidence type="ECO:0000313" key="1">
    <source>
        <dbReference type="EMBL" id="CAH2091862.1"/>
    </source>
</evidence>
<accession>A0AAU9U180</accession>
<organism evidence="1 2">
    <name type="scientific">Euphydryas editha</name>
    <name type="common">Edith's checkerspot</name>
    <dbReference type="NCBI Taxonomy" id="104508"/>
    <lineage>
        <taxon>Eukaryota</taxon>
        <taxon>Metazoa</taxon>
        <taxon>Ecdysozoa</taxon>
        <taxon>Arthropoda</taxon>
        <taxon>Hexapoda</taxon>
        <taxon>Insecta</taxon>
        <taxon>Pterygota</taxon>
        <taxon>Neoptera</taxon>
        <taxon>Endopterygota</taxon>
        <taxon>Lepidoptera</taxon>
        <taxon>Glossata</taxon>
        <taxon>Ditrysia</taxon>
        <taxon>Papilionoidea</taxon>
        <taxon>Nymphalidae</taxon>
        <taxon>Nymphalinae</taxon>
        <taxon>Euphydryas</taxon>
    </lineage>
</organism>
<reference evidence="1" key="1">
    <citation type="submission" date="2022-03" db="EMBL/GenBank/DDBJ databases">
        <authorList>
            <person name="Tunstrom K."/>
        </authorList>
    </citation>
    <scope>NUCLEOTIDE SEQUENCE</scope>
</reference>
<comment type="caution">
    <text evidence="1">The sequence shown here is derived from an EMBL/GenBank/DDBJ whole genome shotgun (WGS) entry which is preliminary data.</text>
</comment>
<dbReference type="Proteomes" id="UP001153954">
    <property type="component" value="Unassembled WGS sequence"/>
</dbReference>
<name>A0AAU9U180_EUPED</name>